<keyword evidence="8" id="KW-1185">Reference proteome</keyword>
<dbReference type="InterPro" id="IPR006214">
    <property type="entry name" value="Bax_inhibitor_1-related"/>
</dbReference>
<evidence type="ECO:0008006" key="9">
    <source>
        <dbReference type="Google" id="ProtNLM"/>
    </source>
</evidence>
<evidence type="ECO:0000256" key="4">
    <source>
        <dbReference type="ARBA" id="ARBA00022989"/>
    </source>
</evidence>
<evidence type="ECO:0000313" key="7">
    <source>
        <dbReference type="EMBL" id="RZS76214.1"/>
    </source>
</evidence>
<feature type="transmembrane region" description="Helical" evidence="6">
    <location>
        <begin position="70"/>
        <end position="90"/>
    </location>
</feature>
<sequence>MDNYNQPSQYYQAPGGQKAMPQAIARNFLANVFMWMFVGLGLSAVFALLFMNNANLLLYLVDLETGKLNILGWVTMFAPLGFVLLMSFAFNRLSAPVITLLFLLYSAINGISFSFILLTYTANSVIGCFASAAAMFGIMAVMGYTTKKDLTSFGRLLTMALIGIVVAMLINIFLKSDTMGYVISIIGVMVFTGLTAYDVQKLKRIGEGVEFEGTPQSQTKKLAIMGALTLYLDFINIFLFLLRLFGGRRE</sequence>
<name>A0A4Q7N589_9BACT</name>
<evidence type="ECO:0000256" key="2">
    <source>
        <dbReference type="ARBA" id="ARBA00010350"/>
    </source>
</evidence>
<evidence type="ECO:0000313" key="8">
    <source>
        <dbReference type="Proteomes" id="UP000293874"/>
    </source>
</evidence>
<accession>A0A4Q7N589</accession>
<keyword evidence="3 6" id="KW-0812">Transmembrane</keyword>
<dbReference type="PANTHER" id="PTHR23291">
    <property type="entry name" value="BAX INHIBITOR-RELATED"/>
    <property type="match status" value="1"/>
</dbReference>
<evidence type="ECO:0000256" key="3">
    <source>
        <dbReference type="ARBA" id="ARBA00022692"/>
    </source>
</evidence>
<dbReference type="PANTHER" id="PTHR23291:SF50">
    <property type="entry name" value="PROTEIN LIFEGUARD 4"/>
    <property type="match status" value="1"/>
</dbReference>
<keyword evidence="4 6" id="KW-1133">Transmembrane helix</keyword>
<comment type="subcellular location">
    <subcellularLocation>
        <location evidence="1">Membrane</location>
        <topology evidence="1">Multi-pass membrane protein</topology>
    </subcellularLocation>
</comment>
<evidence type="ECO:0000256" key="1">
    <source>
        <dbReference type="ARBA" id="ARBA00004141"/>
    </source>
</evidence>
<dbReference type="EMBL" id="SGXA01000001">
    <property type="protein sequence ID" value="RZS76214.1"/>
    <property type="molecule type" value="Genomic_DNA"/>
</dbReference>
<dbReference type="AlphaFoldDB" id="A0A4Q7N589"/>
<feature type="transmembrane region" description="Helical" evidence="6">
    <location>
        <begin position="180"/>
        <end position="197"/>
    </location>
</feature>
<comment type="similarity">
    <text evidence="2 6">Belongs to the BI1 family.</text>
</comment>
<evidence type="ECO:0000256" key="6">
    <source>
        <dbReference type="RuleBase" id="RU004379"/>
    </source>
</evidence>
<feature type="transmembrane region" description="Helical" evidence="6">
    <location>
        <begin position="156"/>
        <end position="174"/>
    </location>
</feature>
<evidence type="ECO:0000256" key="5">
    <source>
        <dbReference type="ARBA" id="ARBA00023136"/>
    </source>
</evidence>
<dbReference type="RefSeq" id="WP_225979878.1">
    <property type="nucleotide sequence ID" value="NZ_CP042431.1"/>
</dbReference>
<protein>
    <recommendedName>
        <fullName evidence="9">Modulator of FtsH protease</fullName>
    </recommendedName>
</protein>
<reference evidence="7 8" key="1">
    <citation type="submission" date="2019-02" db="EMBL/GenBank/DDBJ databases">
        <title>Genomic Encyclopedia of Type Strains, Phase IV (KMG-IV): sequencing the most valuable type-strain genomes for metagenomic binning, comparative biology and taxonomic classification.</title>
        <authorList>
            <person name="Goeker M."/>
        </authorList>
    </citation>
    <scope>NUCLEOTIDE SEQUENCE [LARGE SCALE GENOMIC DNA]</scope>
    <source>
        <strain evidence="7 8">DSM 18116</strain>
    </source>
</reference>
<comment type="caution">
    <text evidence="7">The sequence shown here is derived from an EMBL/GenBank/DDBJ whole genome shotgun (WGS) entry which is preliminary data.</text>
</comment>
<gene>
    <name evidence="7" type="ORF">EV199_2093</name>
</gene>
<feature type="transmembrane region" description="Helical" evidence="6">
    <location>
        <begin position="28"/>
        <end position="50"/>
    </location>
</feature>
<feature type="transmembrane region" description="Helical" evidence="6">
    <location>
        <begin position="97"/>
        <end position="118"/>
    </location>
</feature>
<dbReference type="Pfam" id="PF01027">
    <property type="entry name" value="Bax1-I"/>
    <property type="match status" value="1"/>
</dbReference>
<feature type="transmembrane region" description="Helical" evidence="6">
    <location>
        <begin position="124"/>
        <end position="144"/>
    </location>
</feature>
<dbReference type="GO" id="GO:0005886">
    <property type="term" value="C:plasma membrane"/>
    <property type="evidence" value="ECO:0007669"/>
    <property type="project" value="TreeGrafter"/>
</dbReference>
<dbReference type="Proteomes" id="UP000293874">
    <property type="component" value="Unassembled WGS sequence"/>
</dbReference>
<organism evidence="7 8">
    <name type="scientific">Pseudobacter ginsenosidimutans</name>
    <dbReference type="NCBI Taxonomy" id="661488"/>
    <lineage>
        <taxon>Bacteria</taxon>
        <taxon>Pseudomonadati</taxon>
        <taxon>Bacteroidota</taxon>
        <taxon>Chitinophagia</taxon>
        <taxon>Chitinophagales</taxon>
        <taxon>Chitinophagaceae</taxon>
        <taxon>Pseudobacter</taxon>
    </lineage>
</organism>
<feature type="transmembrane region" description="Helical" evidence="6">
    <location>
        <begin position="222"/>
        <end position="245"/>
    </location>
</feature>
<proteinExistence type="inferred from homology"/>
<keyword evidence="5 6" id="KW-0472">Membrane</keyword>
<dbReference type="CDD" id="cd10432">
    <property type="entry name" value="BI-1-like_bacterial"/>
    <property type="match status" value="1"/>
</dbReference>